<evidence type="ECO:0000256" key="4">
    <source>
        <dbReference type="ARBA" id="ARBA00022833"/>
    </source>
</evidence>
<protein>
    <submittedName>
        <fullName evidence="12">Glucocorticoid modulatory element-binding protein 1-like</fullName>
    </submittedName>
</protein>
<evidence type="ECO:0000256" key="5">
    <source>
        <dbReference type="ARBA" id="ARBA00023015"/>
    </source>
</evidence>
<dbReference type="Gene3D" id="3.10.390.10">
    <property type="entry name" value="SAND domain-like"/>
    <property type="match status" value="1"/>
</dbReference>
<dbReference type="Ensembl" id="ENSSLDT00000020931.1">
    <property type="protein sequence ID" value="ENSSLDP00000020258.1"/>
    <property type="gene ID" value="ENSSLDG00000015848.1"/>
</dbReference>
<evidence type="ECO:0000256" key="8">
    <source>
        <dbReference type="ARBA" id="ARBA00023163"/>
    </source>
</evidence>
<dbReference type="Pfam" id="PF01342">
    <property type="entry name" value="SAND"/>
    <property type="match status" value="1"/>
</dbReference>
<name>A0A3B4XWR7_SERLL</name>
<sequence length="523" mass="57415">MRAGSSLRAALWGGAMACAEVNVSSGELMAVKEEEGESGGNNHKTQVILHLQPILHGVNDDIADTGTTVLAIETHHEDSKAEGEEIEYGYPITCGDSRAVLLFKKFVCPGINVRCVKFNDQLISPKQFVHLAGKATLKDWKRAIRLGGVMLRKMMDSGQIDFYQHDTVCSNTCRSTKFDVLINSTRLPPGTSVQPSPSSLALDPLGGQVPPLTEVLHDAAEVEETVGERFSAIAEWSPGVARLVNPTTANGHAAKRKRADTPDGVLSLWQGVADSGLMGEVLSSLQTEFLASLKGVEVRSENDNLQETDAIMLNSLCEMFGLLDSVKQTLDLRRSQNEESKIHNSIYVLDEILEERKKPSFDKSTSHKSTSSKHLRPQRQNPSNSQTQNVLSPVKTSSVTLPLSVTGLSAASYAQLTINPQLFTHFSASTGQHHHIDRDSQSTMLQRNHEHSETGSQEKVHQRGREGAEKEDTSGIYKEPGQRNVKSREDPHLKSEEEEEAEGLHDIEKVIIGRKASKKHKSK</sequence>
<evidence type="ECO:0000259" key="11">
    <source>
        <dbReference type="PROSITE" id="PS50864"/>
    </source>
</evidence>
<feature type="compositionally biased region" description="Basic and acidic residues" evidence="10">
    <location>
        <begin position="502"/>
        <end position="511"/>
    </location>
</feature>
<proteinExistence type="predicted"/>
<feature type="region of interest" description="Disordered" evidence="10">
    <location>
        <begin position="429"/>
        <end position="523"/>
    </location>
</feature>
<accession>A0A3B4XWR7</accession>
<feature type="compositionally biased region" description="Basic and acidic residues" evidence="10">
    <location>
        <begin position="447"/>
        <end position="473"/>
    </location>
</feature>
<dbReference type="PANTHER" id="PTHR10417:SF3">
    <property type="entry name" value="GLUCOCORTICOID MODULATORY ELEMENT-BINDING PROTEIN 1"/>
    <property type="match status" value="1"/>
</dbReference>
<dbReference type="Proteomes" id="UP000261360">
    <property type="component" value="Unplaced"/>
</dbReference>
<evidence type="ECO:0000256" key="7">
    <source>
        <dbReference type="ARBA" id="ARBA00023125"/>
    </source>
</evidence>
<dbReference type="Pfam" id="PF25892">
    <property type="entry name" value="Spe-44"/>
    <property type="match status" value="1"/>
</dbReference>
<keyword evidence="6" id="KW-0175">Coiled coil</keyword>
<dbReference type="STRING" id="1841481.ENSSLDP00000020258"/>
<dbReference type="SUPFAM" id="SSF63763">
    <property type="entry name" value="SAND domain-like"/>
    <property type="match status" value="1"/>
</dbReference>
<dbReference type="GO" id="GO:0005634">
    <property type="term" value="C:nucleus"/>
    <property type="evidence" value="ECO:0007669"/>
    <property type="project" value="TreeGrafter"/>
</dbReference>
<reference evidence="12" key="1">
    <citation type="submission" date="2025-08" db="UniProtKB">
        <authorList>
            <consortium name="Ensembl"/>
        </authorList>
    </citation>
    <scope>IDENTIFICATION</scope>
</reference>
<keyword evidence="4" id="KW-0862">Zinc</keyword>
<dbReference type="GO" id="GO:0046872">
    <property type="term" value="F:metal ion binding"/>
    <property type="evidence" value="ECO:0007669"/>
    <property type="project" value="UniProtKB-KW"/>
</dbReference>
<organism evidence="12 13">
    <name type="scientific">Seriola lalandi dorsalis</name>
    <dbReference type="NCBI Taxonomy" id="1841481"/>
    <lineage>
        <taxon>Eukaryota</taxon>
        <taxon>Metazoa</taxon>
        <taxon>Chordata</taxon>
        <taxon>Craniata</taxon>
        <taxon>Vertebrata</taxon>
        <taxon>Euteleostomi</taxon>
        <taxon>Actinopterygii</taxon>
        <taxon>Neopterygii</taxon>
        <taxon>Teleostei</taxon>
        <taxon>Neoteleostei</taxon>
        <taxon>Acanthomorphata</taxon>
        <taxon>Carangaria</taxon>
        <taxon>Carangiformes</taxon>
        <taxon>Carangidae</taxon>
        <taxon>Seriola</taxon>
    </lineage>
</organism>
<evidence type="ECO:0000256" key="6">
    <source>
        <dbReference type="ARBA" id="ARBA00023054"/>
    </source>
</evidence>
<keyword evidence="9" id="KW-0539">Nucleus</keyword>
<evidence type="ECO:0000256" key="2">
    <source>
        <dbReference type="ARBA" id="ARBA00022490"/>
    </source>
</evidence>
<evidence type="ECO:0000256" key="1">
    <source>
        <dbReference type="ARBA" id="ARBA00004496"/>
    </source>
</evidence>
<evidence type="ECO:0000256" key="3">
    <source>
        <dbReference type="ARBA" id="ARBA00022723"/>
    </source>
</evidence>
<dbReference type="GO" id="GO:0005737">
    <property type="term" value="C:cytoplasm"/>
    <property type="evidence" value="ECO:0007669"/>
    <property type="project" value="UniProtKB-SubCell"/>
</dbReference>
<keyword evidence="7" id="KW-0238">DNA-binding</keyword>
<keyword evidence="3" id="KW-0479">Metal-binding</keyword>
<dbReference type="GeneTree" id="ENSGT00410000025596"/>
<keyword evidence="5" id="KW-0805">Transcription regulation</keyword>
<dbReference type="InterPro" id="IPR059099">
    <property type="entry name" value="GMEB1/2/Spe-44_dom"/>
</dbReference>
<evidence type="ECO:0000313" key="12">
    <source>
        <dbReference type="Ensembl" id="ENSSLDP00000020258.1"/>
    </source>
</evidence>
<feature type="region of interest" description="Disordered" evidence="10">
    <location>
        <begin position="358"/>
        <end position="393"/>
    </location>
</feature>
<dbReference type="AlphaFoldDB" id="A0A3B4XWR7"/>
<evidence type="ECO:0000313" key="13">
    <source>
        <dbReference type="Proteomes" id="UP000261360"/>
    </source>
</evidence>
<dbReference type="FunFam" id="3.10.390.10:FF:000003">
    <property type="entry name" value="glucocorticoid modulatory element-binding protein 1 isoform X2"/>
    <property type="match status" value="1"/>
</dbReference>
<dbReference type="PANTHER" id="PTHR10417">
    <property type="entry name" value="GLUCOCORTICOID MODULATORY ELEMENT-BINDING PROTEIN"/>
    <property type="match status" value="1"/>
</dbReference>
<keyword evidence="8" id="KW-0804">Transcription</keyword>
<comment type="subcellular location">
    <subcellularLocation>
        <location evidence="1">Cytoplasm</location>
    </subcellularLocation>
</comment>
<feature type="compositionally biased region" description="Polar residues" evidence="10">
    <location>
        <begin position="378"/>
        <end position="393"/>
    </location>
</feature>
<keyword evidence="2" id="KW-0963">Cytoplasm</keyword>
<feature type="compositionally biased region" description="Basic and acidic residues" evidence="10">
    <location>
        <begin position="486"/>
        <end position="495"/>
    </location>
</feature>
<dbReference type="PROSITE" id="PS50864">
    <property type="entry name" value="SAND"/>
    <property type="match status" value="1"/>
</dbReference>
<dbReference type="InterPro" id="IPR000770">
    <property type="entry name" value="SAND_dom"/>
</dbReference>
<dbReference type="SMART" id="SM00258">
    <property type="entry name" value="SAND"/>
    <property type="match status" value="1"/>
</dbReference>
<evidence type="ECO:0000256" key="10">
    <source>
        <dbReference type="SAM" id="MobiDB-lite"/>
    </source>
</evidence>
<dbReference type="InterPro" id="IPR010919">
    <property type="entry name" value="SAND-like_dom_sf"/>
</dbReference>
<evidence type="ECO:0000256" key="9">
    <source>
        <dbReference type="ARBA" id="ARBA00023242"/>
    </source>
</evidence>
<feature type="domain" description="SAND" evidence="11">
    <location>
        <begin position="76"/>
        <end position="161"/>
    </location>
</feature>
<reference evidence="12" key="2">
    <citation type="submission" date="2025-09" db="UniProtKB">
        <authorList>
            <consortium name="Ensembl"/>
        </authorList>
    </citation>
    <scope>IDENTIFICATION</scope>
</reference>
<dbReference type="GO" id="GO:0006357">
    <property type="term" value="P:regulation of transcription by RNA polymerase II"/>
    <property type="evidence" value="ECO:0007669"/>
    <property type="project" value="TreeGrafter"/>
</dbReference>
<keyword evidence="13" id="KW-1185">Reference proteome</keyword>
<dbReference type="GO" id="GO:0000978">
    <property type="term" value="F:RNA polymerase II cis-regulatory region sequence-specific DNA binding"/>
    <property type="evidence" value="ECO:0007669"/>
    <property type="project" value="TreeGrafter"/>
</dbReference>